<proteinExistence type="predicted"/>
<accession>A0AAV2JFB0</accession>
<dbReference type="EMBL" id="OZ035834">
    <property type="protein sequence ID" value="CAL1576358.1"/>
    <property type="molecule type" value="Genomic_DNA"/>
</dbReference>
<evidence type="ECO:0000313" key="1">
    <source>
        <dbReference type="EMBL" id="CAL1576358.1"/>
    </source>
</evidence>
<dbReference type="Proteomes" id="UP001497482">
    <property type="component" value="Chromosome 12"/>
</dbReference>
<gene>
    <name evidence="1" type="ORF">KC01_LOCUS7794</name>
</gene>
<protein>
    <submittedName>
        <fullName evidence="1">Uncharacterized protein</fullName>
    </submittedName>
</protein>
<organism evidence="1 2">
    <name type="scientific">Knipowitschia caucasica</name>
    <name type="common">Caucasian dwarf goby</name>
    <name type="synonym">Pomatoschistus caucasicus</name>
    <dbReference type="NCBI Taxonomy" id="637954"/>
    <lineage>
        <taxon>Eukaryota</taxon>
        <taxon>Metazoa</taxon>
        <taxon>Chordata</taxon>
        <taxon>Craniata</taxon>
        <taxon>Vertebrata</taxon>
        <taxon>Euteleostomi</taxon>
        <taxon>Actinopterygii</taxon>
        <taxon>Neopterygii</taxon>
        <taxon>Teleostei</taxon>
        <taxon>Neoteleostei</taxon>
        <taxon>Acanthomorphata</taxon>
        <taxon>Gobiaria</taxon>
        <taxon>Gobiiformes</taxon>
        <taxon>Gobioidei</taxon>
        <taxon>Gobiidae</taxon>
        <taxon>Gobiinae</taxon>
        <taxon>Knipowitschia</taxon>
    </lineage>
</organism>
<name>A0AAV2JFB0_KNICA</name>
<evidence type="ECO:0000313" key="2">
    <source>
        <dbReference type="Proteomes" id="UP001497482"/>
    </source>
</evidence>
<sequence length="175" mass="18536">MNQRITPSKDPVLIDPVGRLTCPSVVPVWSQCGPSVVPVPVWSQCGPSVVPAWSLSQCGPSVVPVWSQRGPCPSVVPVCSQRGPCPSVVPVPASTWGPEWRGGSVPRVQSEGEGQYLGSSVGVRRQRQLPHGTPFSSVEGSEGRGLSERGVVSLRGVVGLRDLRAWKVLKGAWSV</sequence>
<dbReference type="AlphaFoldDB" id="A0AAV2JFB0"/>
<reference evidence="1 2" key="1">
    <citation type="submission" date="2024-04" db="EMBL/GenBank/DDBJ databases">
        <authorList>
            <person name="Waldvogel A.-M."/>
            <person name="Schoenle A."/>
        </authorList>
    </citation>
    <scope>NUCLEOTIDE SEQUENCE [LARGE SCALE GENOMIC DNA]</scope>
</reference>
<keyword evidence="2" id="KW-1185">Reference proteome</keyword>